<dbReference type="InterPro" id="IPR046848">
    <property type="entry name" value="E_motif"/>
</dbReference>
<protein>
    <submittedName>
        <fullName evidence="4">PPR domain-containing protein/PPR_2 domain-containing protein</fullName>
    </submittedName>
</protein>
<dbReference type="PROSITE" id="PS51375">
    <property type="entry name" value="PPR"/>
    <property type="match status" value="5"/>
</dbReference>
<dbReference type="EMBL" id="BDDD01001777">
    <property type="protein sequence ID" value="GAV78345.1"/>
    <property type="molecule type" value="Genomic_DNA"/>
</dbReference>
<evidence type="ECO:0000256" key="2">
    <source>
        <dbReference type="ARBA" id="ARBA00061659"/>
    </source>
</evidence>
<evidence type="ECO:0000256" key="1">
    <source>
        <dbReference type="ARBA" id="ARBA00022737"/>
    </source>
</evidence>
<comment type="similarity">
    <text evidence="2">Belongs to the PPR family. PCMP-E subfamily.</text>
</comment>
<dbReference type="InParanoid" id="A0A1Q3CDP8"/>
<dbReference type="FunFam" id="1.25.40.10:FF:001214">
    <property type="entry name" value="Pentatricopeptide repeat-containing protein At2g20540"/>
    <property type="match status" value="1"/>
</dbReference>
<evidence type="ECO:0000313" key="4">
    <source>
        <dbReference type="EMBL" id="GAV78345.1"/>
    </source>
</evidence>
<feature type="repeat" description="PPR" evidence="3">
    <location>
        <begin position="25"/>
        <end position="59"/>
    </location>
</feature>
<keyword evidence="5" id="KW-1185">Reference proteome</keyword>
<keyword evidence="1" id="KW-0677">Repeat</keyword>
<comment type="caution">
    <text evidence="4">The sequence shown here is derived from an EMBL/GenBank/DDBJ whole genome shotgun (WGS) entry which is preliminary data.</text>
</comment>
<feature type="repeat" description="PPR" evidence="3">
    <location>
        <begin position="258"/>
        <end position="292"/>
    </location>
</feature>
<dbReference type="FunFam" id="1.25.40.10:FF:001636">
    <property type="entry name" value="Pentatricopeptide repeat-containing protein At2g20540"/>
    <property type="match status" value="1"/>
</dbReference>
<dbReference type="Proteomes" id="UP000187406">
    <property type="component" value="Unassembled WGS sequence"/>
</dbReference>
<feature type="repeat" description="PPR" evidence="3">
    <location>
        <begin position="126"/>
        <end position="156"/>
    </location>
</feature>
<name>A0A1Q3CDP8_CEPFO</name>
<dbReference type="Pfam" id="PF13041">
    <property type="entry name" value="PPR_2"/>
    <property type="match status" value="2"/>
</dbReference>
<sequence length="488" mass="55236">MVDCCDKSGDFNYARSLFNQVIEPNVFLYNSTIRAYTHNHMYGLAITAYKQMLRHPILPDKFTFPYVLKSSAGLIWHSLGKQVHGHLRKFGPKAQEVTENALIDMYVKFNDLLDAQKVFDEMTDRDVISWNNLISGHVRLGQIRKAEALFDEMPFRTIVSWTTMISGYTRSGCHADALDTFRRMQRVGIEPDEISMVSVLPACAQLGALEVGKWIHMYCERNGSLRKTFICNALMEMYSKCGCINDAKQLFDQMSDRDVISWSTMIGGLGNHGRADEAIQLFQQMQRANVEPNGITFLGLFSACVHAGLCNEGLKYFDFMRKDYKIEPEVEHYGCLVDLLGRSGRLSQALDMIQNMPVKPDSKVWGSLLSSCRTHHNLEIAVIAMENLEVLEPEETGNYVLLSNIYADLGKWEGVSRMRQLIRAKSMKKTPGCSLIEVDSVVQEFVSGDNSKPFSKGIFDLLELLALHKDVTDDIMVDETGQNVCQKQ</sequence>
<reference evidence="5" key="1">
    <citation type="submission" date="2016-04" db="EMBL/GenBank/DDBJ databases">
        <title>Cephalotus genome sequencing.</title>
        <authorList>
            <person name="Fukushima K."/>
            <person name="Hasebe M."/>
            <person name="Fang X."/>
        </authorList>
    </citation>
    <scope>NUCLEOTIDE SEQUENCE [LARGE SCALE GENOMIC DNA]</scope>
    <source>
        <strain evidence="5">cv. St1</strain>
    </source>
</reference>
<evidence type="ECO:0000313" key="5">
    <source>
        <dbReference type="Proteomes" id="UP000187406"/>
    </source>
</evidence>
<dbReference type="GO" id="GO:0009451">
    <property type="term" value="P:RNA modification"/>
    <property type="evidence" value="ECO:0007669"/>
    <property type="project" value="InterPro"/>
</dbReference>
<dbReference type="InterPro" id="IPR046960">
    <property type="entry name" value="PPR_At4g14850-like_plant"/>
</dbReference>
<gene>
    <name evidence="4" type="ORF">CFOL_v3_21813</name>
</gene>
<feature type="repeat" description="PPR" evidence="3">
    <location>
        <begin position="157"/>
        <end position="191"/>
    </location>
</feature>
<dbReference type="GO" id="GO:0003723">
    <property type="term" value="F:RNA binding"/>
    <property type="evidence" value="ECO:0007669"/>
    <property type="project" value="InterPro"/>
</dbReference>
<dbReference type="InterPro" id="IPR002885">
    <property type="entry name" value="PPR_rpt"/>
</dbReference>
<dbReference type="OrthoDB" id="185373at2759"/>
<dbReference type="Gene3D" id="1.25.40.10">
    <property type="entry name" value="Tetratricopeptide repeat domain"/>
    <property type="match status" value="3"/>
</dbReference>
<dbReference type="PANTHER" id="PTHR47926">
    <property type="entry name" value="PENTATRICOPEPTIDE REPEAT-CONTAINING PROTEIN"/>
    <property type="match status" value="1"/>
</dbReference>
<dbReference type="STRING" id="3775.A0A1Q3CDP8"/>
<evidence type="ECO:0000256" key="3">
    <source>
        <dbReference type="PROSITE-ProRule" id="PRU00708"/>
    </source>
</evidence>
<accession>A0A1Q3CDP8</accession>
<dbReference type="FunFam" id="1.25.40.10:FF:002166">
    <property type="entry name" value="Pentatricopeptide (PPR) repeat-containing protein-like"/>
    <property type="match status" value="1"/>
</dbReference>
<feature type="repeat" description="PPR" evidence="3">
    <location>
        <begin position="227"/>
        <end position="257"/>
    </location>
</feature>
<proteinExistence type="inferred from homology"/>
<dbReference type="InterPro" id="IPR011990">
    <property type="entry name" value="TPR-like_helical_dom_sf"/>
</dbReference>
<dbReference type="FunCoup" id="A0A1Q3CDP8">
    <property type="interactions" value="106"/>
</dbReference>
<dbReference type="NCBIfam" id="TIGR00756">
    <property type="entry name" value="PPR"/>
    <property type="match status" value="4"/>
</dbReference>
<dbReference type="PANTHER" id="PTHR47926:SF415">
    <property type="entry name" value="PENTATRICOPEPTIDE REPEAT-CONTAINING PROTEIN"/>
    <property type="match status" value="1"/>
</dbReference>
<dbReference type="Pfam" id="PF20431">
    <property type="entry name" value="E_motif"/>
    <property type="match status" value="1"/>
</dbReference>
<dbReference type="AlphaFoldDB" id="A0A1Q3CDP8"/>
<organism evidence="4 5">
    <name type="scientific">Cephalotus follicularis</name>
    <name type="common">Albany pitcher plant</name>
    <dbReference type="NCBI Taxonomy" id="3775"/>
    <lineage>
        <taxon>Eukaryota</taxon>
        <taxon>Viridiplantae</taxon>
        <taxon>Streptophyta</taxon>
        <taxon>Embryophyta</taxon>
        <taxon>Tracheophyta</taxon>
        <taxon>Spermatophyta</taxon>
        <taxon>Magnoliopsida</taxon>
        <taxon>eudicotyledons</taxon>
        <taxon>Gunneridae</taxon>
        <taxon>Pentapetalae</taxon>
        <taxon>rosids</taxon>
        <taxon>fabids</taxon>
        <taxon>Oxalidales</taxon>
        <taxon>Cephalotaceae</taxon>
        <taxon>Cephalotus</taxon>
    </lineage>
</organism>
<dbReference type="Pfam" id="PF01535">
    <property type="entry name" value="PPR"/>
    <property type="match status" value="4"/>
</dbReference>